<comment type="similarity">
    <text evidence="1">Belongs to the FPP family.</text>
</comment>
<feature type="coiled-coil region" evidence="3">
    <location>
        <begin position="121"/>
        <end position="212"/>
    </location>
</feature>
<dbReference type="PANTHER" id="PTHR31580">
    <property type="entry name" value="FILAMENT-LIKE PLANT PROTEIN 4"/>
    <property type="match status" value="1"/>
</dbReference>
<evidence type="ECO:0000313" key="7">
    <source>
        <dbReference type="Proteomes" id="UP000594638"/>
    </source>
</evidence>
<dbReference type="Gramene" id="OE9A087570T1">
    <property type="protein sequence ID" value="OE9A087570C1"/>
    <property type="gene ID" value="OE9A087570"/>
</dbReference>
<reference evidence="6 7" key="1">
    <citation type="submission" date="2019-12" db="EMBL/GenBank/DDBJ databases">
        <authorList>
            <person name="Alioto T."/>
            <person name="Alioto T."/>
            <person name="Gomez Garrido J."/>
        </authorList>
    </citation>
    <scope>NUCLEOTIDE SEQUENCE [LARGE SCALE GENOMIC DNA]</scope>
</reference>
<evidence type="ECO:0000313" key="6">
    <source>
        <dbReference type="EMBL" id="CAA2961114.1"/>
    </source>
</evidence>
<evidence type="ECO:0000256" key="2">
    <source>
        <dbReference type="ARBA" id="ARBA00023054"/>
    </source>
</evidence>
<dbReference type="OrthoDB" id="128924at2759"/>
<gene>
    <name evidence="6" type="ORF">OLEA9_A087570</name>
</gene>
<dbReference type="Proteomes" id="UP000594638">
    <property type="component" value="Unassembled WGS sequence"/>
</dbReference>
<evidence type="ECO:0000256" key="3">
    <source>
        <dbReference type="SAM" id="Coils"/>
    </source>
</evidence>
<dbReference type="GO" id="GO:0043565">
    <property type="term" value="F:sequence-specific DNA binding"/>
    <property type="evidence" value="ECO:0007669"/>
    <property type="project" value="InterPro"/>
</dbReference>
<dbReference type="SUPFAM" id="SSF57997">
    <property type="entry name" value="Tropomyosin"/>
    <property type="match status" value="1"/>
</dbReference>
<dbReference type="InterPro" id="IPR008587">
    <property type="entry name" value="FPP_plant"/>
</dbReference>
<feature type="compositionally biased region" description="Low complexity" evidence="4">
    <location>
        <begin position="20"/>
        <end position="29"/>
    </location>
</feature>
<keyword evidence="2 3" id="KW-0175">Coiled coil</keyword>
<feature type="compositionally biased region" description="Basic residues" evidence="4">
    <location>
        <begin position="1"/>
        <end position="12"/>
    </location>
</feature>
<dbReference type="EMBL" id="CACTIH010000500">
    <property type="protein sequence ID" value="CAA2961114.1"/>
    <property type="molecule type" value="Genomic_DNA"/>
</dbReference>
<sequence length="924" mass="105000">MDRRSWLWRRKSSEKSPNGETESSGSISSHSERFSDDQASSNHNTHSPEVISKAAPSDEELNESVKTLSEKLSEALVNIRAKEDLVKQHAKVAEEAVSGWERAENEVLVLKKQTEAVTQKNSVLEERVRQLDGALKECLRQLRQAREEQEQKLYDAVAQKSCEWESTKSEFENQLIELRSQLQSAKTDVIKLETMEKENAILKRELHSQSEELKLMTCERDLSTRAAESASKQHLDSIKKTAKLEAECRMLKALARKASHANDLHSATSTVHVESFADSQSDIVDNLLVIENDNCKINGLKTVDSGFYNPESRVIVAEIGKFKYERPLGRNHMVSSVEIDLMDDFLEMERFASLPETESGSGPETGAQGRDQPLKAELDTMITRTAELEEKLERVEAEKLNLEMALKECQKQLKTSQDQLKETQLKLVDLETQLAMVNEAKRLSELEVEAANEKLTKSTNNLEDAKVNLVELKNQLIVANEEKCVIESELKTSNIKKQEVELQVKSLELELEALHSSIGTLEEEIKREKCVSGEAVVRCQTLENEISRMKLDSQLQRSAGIEEFRINQDKELAVAASKFTECQKTIASLSRQLKSLATFDDFLIDSERPDYSESYETYALANCATTPAYSLIRLSVITVKVETTAFLSQKNKESYHLKTFHKFFECWLAEQSQHLEQLVSASKDRDQLENDRAKEEFDESVLHPLLHRVVHHYEHYYNAKARWAKHNVLTMFNPSWTSTLEDAFLWIGGWRPSMAFHLLYSKSGQQFEAQISELIRGLSTGDLGDLSPSQLSQVDDLQRKTIREEKEISEKQAKFQETIADSSMVELSHAASELMRGEADLDAGEIDNVQVEATLAPKEEGLVEVLQRADELRMKTLRETLDILTPQQGVHFLIAAAELHLRVHEWGKTRDARHHQAGRDVHEQ</sequence>
<dbReference type="PROSITE" id="PS51806">
    <property type="entry name" value="DOG1"/>
    <property type="match status" value="1"/>
</dbReference>
<name>A0A8S0Q5C7_OLEEU</name>
<dbReference type="Pfam" id="PF14144">
    <property type="entry name" value="DOG1"/>
    <property type="match status" value="1"/>
</dbReference>
<accession>A0A8S0Q5C7</accession>
<dbReference type="GO" id="GO:0006351">
    <property type="term" value="P:DNA-templated transcription"/>
    <property type="evidence" value="ECO:0007669"/>
    <property type="project" value="InterPro"/>
</dbReference>
<dbReference type="InterPro" id="IPR025422">
    <property type="entry name" value="TGA_domain"/>
</dbReference>
<feature type="coiled-coil region" evidence="3">
    <location>
        <begin position="378"/>
        <end position="524"/>
    </location>
</feature>
<keyword evidence="7" id="KW-1185">Reference proteome</keyword>
<feature type="region of interest" description="Disordered" evidence="4">
    <location>
        <begin position="1"/>
        <end position="66"/>
    </location>
</feature>
<evidence type="ECO:0000259" key="5">
    <source>
        <dbReference type="PROSITE" id="PS51806"/>
    </source>
</evidence>
<evidence type="ECO:0000256" key="1">
    <source>
        <dbReference type="ARBA" id="ARBA00005921"/>
    </source>
</evidence>
<evidence type="ECO:0000256" key="4">
    <source>
        <dbReference type="SAM" id="MobiDB-lite"/>
    </source>
</evidence>
<dbReference type="Pfam" id="PF05911">
    <property type="entry name" value="FPP"/>
    <property type="match status" value="3"/>
</dbReference>
<protein>
    <submittedName>
        <fullName evidence="6">Filament-like plant 3</fullName>
    </submittedName>
</protein>
<feature type="compositionally biased region" description="Polar residues" evidence="4">
    <location>
        <begin position="37"/>
        <end position="47"/>
    </location>
</feature>
<organism evidence="6 7">
    <name type="scientific">Olea europaea subsp. europaea</name>
    <dbReference type="NCBI Taxonomy" id="158383"/>
    <lineage>
        <taxon>Eukaryota</taxon>
        <taxon>Viridiplantae</taxon>
        <taxon>Streptophyta</taxon>
        <taxon>Embryophyta</taxon>
        <taxon>Tracheophyta</taxon>
        <taxon>Spermatophyta</taxon>
        <taxon>Magnoliopsida</taxon>
        <taxon>eudicotyledons</taxon>
        <taxon>Gunneridae</taxon>
        <taxon>Pentapetalae</taxon>
        <taxon>asterids</taxon>
        <taxon>lamiids</taxon>
        <taxon>Lamiales</taxon>
        <taxon>Oleaceae</taxon>
        <taxon>Oleeae</taxon>
        <taxon>Olea</taxon>
    </lineage>
</organism>
<proteinExistence type="inferred from homology"/>
<comment type="caution">
    <text evidence="6">The sequence shown here is derived from an EMBL/GenBank/DDBJ whole genome shotgun (WGS) entry which is preliminary data.</text>
</comment>
<feature type="domain" description="DOG1" evidence="5">
    <location>
        <begin position="657"/>
        <end position="913"/>
    </location>
</feature>
<dbReference type="AlphaFoldDB" id="A0A8S0Q5C7"/>
<dbReference type="PANTHER" id="PTHR31580:SF49">
    <property type="entry name" value="FILAMENT-LIKE PLANT PROTEIN 3"/>
    <property type="match status" value="1"/>
</dbReference>